<dbReference type="GO" id="GO:0031267">
    <property type="term" value="F:small GTPase binding"/>
    <property type="evidence" value="ECO:0007669"/>
    <property type="project" value="InterPro"/>
</dbReference>
<feature type="domain" description="CYRIA/CYRIB Rac1 binding" evidence="5">
    <location>
        <begin position="37"/>
        <end position="242"/>
    </location>
</feature>
<evidence type="ECO:0000256" key="3">
    <source>
        <dbReference type="ARBA" id="ARBA00023136"/>
    </source>
</evidence>
<evidence type="ECO:0000313" key="6">
    <source>
        <dbReference type="EMBL" id="OQR99107.1"/>
    </source>
</evidence>
<comment type="caution">
    <text evidence="6">The sequence shown here is derived from an EMBL/GenBank/DDBJ whole genome shotgun (WGS) entry which is preliminary data.</text>
</comment>
<name>A0A1V9ZMA0_ACHHY</name>
<organism evidence="6 7">
    <name type="scientific">Achlya hypogyna</name>
    <name type="common">Oomycete</name>
    <name type="synonym">Protoachlya hypogyna</name>
    <dbReference type="NCBI Taxonomy" id="1202772"/>
    <lineage>
        <taxon>Eukaryota</taxon>
        <taxon>Sar</taxon>
        <taxon>Stramenopiles</taxon>
        <taxon>Oomycota</taxon>
        <taxon>Saprolegniomycetes</taxon>
        <taxon>Saprolegniales</taxon>
        <taxon>Achlyaceae</taxon>
        <taxon>Achlya</taxon>
    </lineage>
</organism>
<evidence type="ECO:0000256" key="1">
    <source>
        <dbReference type="ARBA" id="ARBA00004635"/>
    </source>
</evidence>
<dbReference type="PANTHER" id="PTHR12422">
    <property type="entry name" value="GH09096P"/>
    <property type="match status" value="1"/>
</dbReference>
<dbReference type="EMBL" id="JNBR01000075">
    <property type="protein sequence ID" value="OQR99107.1"/>
    <property type="molecule type" value="Genomic_DNA"/>
</dbReference>
<reference evidence="6 7" key="1">
    <citation type="journal article" date="2014" name="Genome Biol. Evol.">
        <title>The secreted proteins of Achlya hypogyna and Thraustotheca clavata identify the ancestral oomycete secretome and reveal gene acquisitions by horizontal gene transfer.</title>
        <authorList>
            <person name="Misner I."/>
            <person name="Blouin N."/>
            <person name="Leonard G."/>
            <person name="Richards T.A."/>
            <person name="Lane C.E."/>
        </authorList>
    </citation>
    <scope>NUCLEOTIDE SEQUENCE [LARGE SCALE GENOMIC DNA]</scope>
    <source>
        <strain evidence="6 7">ATCC 48635</strain>
    </source>
</reference>
<protein>
    <submittedName>
        <fullName evidence="6">FAM49A-like isoform X2</fullName>
    </submittedName>
</protein>
<dbReference type="GO" id="GO:0030833">
    <property type="term" value="P:regulation of actin filament polymerization"/>
    <property type="evidence" value="ECO:0007669"/>
    <property type="project" value="InterPro"/>
</dbReference>
<dbReference type="OrthoDB" id="60973at2759"/>
<sequence length="246" mass="26669">MQVDHLGVCKSLMAPGTTDLAPLVANVAYLYEVYVAAQEQCIDDHPELIRRVADICISALLFDSLKATQPGVQNDVSFYRRYLIPSTDNQVTSIKESQANALSLFLAEHMPIVKGLARAVAAVCHQSEQGLSPSWPMSPMLRVQLYIPARATAPTILRAMTVPPLSPAEELYCMRAMAASILVLDHALPKGALRARSAININKCLRVLAEGQKSLPACTQLLGAIKYASRHGNDAATPRQIRALLG</sequence>
<dbReference type="InterPro" id="IPR009828">
    <property type="entry name" value="CYRIA/CYRIB_Rac1-bd"/>
</dbReference>
<evidence type="ECO:0000313" key="7">
    <source>
        <dbReference type="Proteomes" id="UP000243579"/>
    </source>
</evidence>
<dbReference type="AlphaFoldDB" id="A0A1V9ZMA0"/>
<keyword evidence="4" id="KW-0449">Lipoprotein</keyword>
<dbReference type="GO" id="GO:0016020">
    <property type="term" value="C:membrane"/>
    <property type="evidence" value="ECO:0007669"/>
    <property type="project" value="UniProtKB-SubCell"/>
</dbReference>
<keyword evidence="7" id="KW-1185">Reference proteome</keyword>
<dbReference type="Proteomes" id="UP000243579">
    <property type="component" value="Unassembled WGS sequence"/>
</dbReference>
<comment type="subcellular location">
    <subcellularLocation>
        <location evidence="1">Membrane</location>
        <topology evidence="1">Lipid-anchor</topology>
    </subcellularLocation>
</comment>
<evidence type="ECO:0000256" key="2">
    <source>
        <dbReference type="ARBA" id="ARBA00005778"/>
    </source>
</evidence>
<comment type="similarity">
    <text evidence="2">Belongs to the CYRI family.</text>
</comment>
<evidence type="ECO:0000256" key="4">
    <source>
        <dbReference type="ARBA" id="ARBA00023288"/>
    </source>
</evidence>
<keyword evidence="3" id="KW-0472">Membrane</keyword>
<proteinExistence type="inferred from homology"/>
<dbReference type="InterPro" id="IPR039789">
    <property type="entry name" value="CYRI"/>
</dbReference>
<dbReference type="Pfam" id="PF07159">
    <property type="entry name" value="CYRIA-B_Rac1-bd"/>
    <property type="match status" value="1"/>
</dbReference>
<gene>
    <name evidence="6" type="ORF">ACHHYP_07486</name>
</gene>
<evidence type="ECO:0000259" key="5">
    <source>
        <dbReference type="Pfam" id="PF07159"/>
    </source>
</evidence>
<accession>A0A1V9ZMA0</accession>